<keyword evidence="1" id="KW-1133">Transmembrane helix</keyword>
<name>A0A6I4VR97_9BACL</name>
<sequence length="109" mass="12501">MKRFLTASFLAVCLVAILFFYLPIWQGLEIGIHLFHSISGLFFSGVILFLILLFFGILQIRRRRNFLSWFTVLFLLLFSGGMVGILGFLFSFEKGDSIGCITEDCAWFD</sequence>
<feature type="transmembrane region" description="Helical" evidence="1">
    <location>
        <begin position="34"/>
        <end position="55"/>
    </location>
</feature>
<dbReference type="AlphaFoldDB" id="A0A6I4VR97"/>
<organism evidence="2 3">
    <name type="scientific">Shimazuella alba</name>
    <dbReference type="NCBI Taxonomy" id="2690964"/>
    <lineage>
        <taxon>Bacteria</taxon>
        <taxon>Bacillati</taxon>
        <taxon>Bacillota</taxon>
        <taxon>Bacilli</taxon>
        <taxon>Bacillales</taxon>
        <taxon>Thermoactinomycetaceae</taxon>
        <taxon>Shimazuella</taxon>
    </lineage>
</organism>
<reference evidence="2 3" key="1">
    <citation type="submission" date="2019-12" db="EMBL/GenBank/DDBJ databases">
        <title>Whole-genome analyses of novel actinobacteria.</title>
        <authorList>
            <person name="Sahin N."/>
            <person name="Saygin H."/>
        </authorList>
    </citation>
    <scope>NUCLEOTIDE SEQUENCE [LARGE SCALE GENOMIC DNA]</scope>
    <source>
        <strain evidence="2 3">KC615</strain>
    </source>
</reference>
<keyword evidence="3" id="KW-1185">Reference proteome</keyword>
<evidence type="ECO:0000256" key="1">
    <source>
        <dbReference type="SAM" id="Phobius"/>
    </source>
</evidence>
<feature type="transmembrane region" description="Helical" evidence="1">
    <location>
        <begin position="7"/>
        <end position="28"/>
    </location>
</feature>
<keyword evidence="1" id="KW-0812">Transmembrane</keyword>
<evidence type="ECO:0000313" key="3">
    <source>
        <dbReference type="Proteomes" id="UP000430692"/>
    </source>
</evidence>
<accession>A0A6I4VR97</accession>
<dbReference type="RefSeq" id="WP_160800280.1">
    <property type="nucleotide sequence ID" value="NZ_WUUL01000002.1"/>
</dbReference>
<dbReference type="EMBL" id="WUUL01000002">
    <property type="protein sequence ID" value="MXQ52941.1"/>
    <property type="molecule type" value="Genomic_DNA"/>
</dbReference>
<evidence type="ECO:0000313" key="2">
    <source>
        <dbReference type="EMBL" id="MXQ52941.1"/>
    </source>
</evidence>
<gene>
    <name evidence="2" type="ORF">GSM42_04165</name>
</gene>
<comment type="caution">
    <text evidence="2">The sequence shown here is derived from an EMBL/GenBank/DDBJ whole genome shotgun (WGS) entry which is preliminary data.</text>
</comment>
<feature type="transmembrane region" description="Helical" evidence="1">
    <location>
        <begin position="67"/>
        <end position="90"/>
    </location>
</feature>
<keyword evidence="1" id="KW-0472">Membrane</keyword>
<dbReference type="Proteomes" id="UP000430692">
    <property type="component" value="Unassembled WGS sequence"/>
</dbReference>
<proteinExistence type="predicted"/>
<protein>
    <submittedName>
        <fullName evidence="2">Uncharacterized protein</fullName>
    </submittedName>
</protein>